<dbReference type="InterPro" id="IPR050819">
    <property type="entry name" value="Tripeptidyl-peptidase_I"/>
</dbReference>
<dbReference type="Proteomes" id="UP000070376">
    <property type="component" value="Unassembled WGS sequence"/>
</dbReference>
<sequence>MRIFFFFAAILTKSGGIKLKKLVKKLEICFIAASITLFAGTAATATTASAKTIAAADRVKGWVAHHPLHYKHNSNGIHPNAVSTVYSPAQIKKAYGIDQLSKTGAGQTIALIEAYGSPTITSDLNTFDQQFGLPSANIEVAYPGGKPKKDEGWALEIALDVEWAHALAPSAKIMVVAAKSASITNLLAAEDYATSHGATVVSNSWGGSEFSTESSYNSHFNHTGITYLASSGDNGSGSSWPASSPNVVAVGGTTLNLTSAGQYGSESAWSGSGGATSTYESRPSYQSGWTSIVGAKRGIPDVSFDADPNTGVYVYSSTKDNGQSGWFQVGGTSFSAPAWGALIALANEGRTQSLSSAQVLSTVYNTAGTTGSSGYTANYHDIQTGSNGYAAAAGYDLVTGIGSPIADKIVPALSLTK</sequence>
<comment type="caution">
    <text evidence="1">Lacks conserved residue(s) required for the propagation of feature annotation.</text>
</comment>
<reference evidence="4" key="3">
    <citation type="submission" date="2016-01" db="EMBL/GenBank/DDBJ databases">
        <authorList>
            <person name="Oliw E.H."/>
        </authorList>
    </citation>
    <scope>NUCLEOTIDE SEQUENCE [LARGE SCALE GENOMIC DNA]</scope>
    <source>
        <strain evidence="4">GED7749B</strain>
    </source>
</reference>
<dbReference type="PROSITE" id="PS51695">
    <property type="entry name" value="SEDOLISIN"/>
    <property type="match status" value="1"/>
</dbReference>
<name>A0A0C5C943_HEYCO</name>
<dbReference type="Proteomes" id="UP000032024">
    <property type="component" value="Chromosome"/>
</dbReference>
<dbReference type="InterPro" id="IPR036852">
    <property type="entry name" value="Peptidase_S8/S53_dom_sf"/>
</dbReference>
<evidence type="ECO:0000256" key="1">
    <source>
        <dbReference type="PROSITE-ProRule" id="PRU01240"/>
    </source>
</evidence>
<proteinExistence type="inferred from homology"/>
<evidence type="ECO:0000313" key="6">
    <source>
        <dbReference type="Proteomes" id="UP000070376"/>
    </source>
</evidence>
<dbReference type="GO" id="GO:0006508">
    <property type="term" value="P:proteolysis"/>
    <property type="evidence" value="ECO:0007669"/>
    <property type="project" value="InterPro"/>
</dbReference>
<dbReference type="PATRIC" id="fig|1398.18.peg.1153"/>
<evidence type="ECO:0000313" key="4">
    <source>
        <dbReference type="EMBL" id="KWZ76795.1"/>
    </source>
</evidence>
<dbReference type="CDD" id="cd04056">
    <property type="entry name" value="Peptidases_S53"/>
    <property type="match status" value="1"/>
</dbReference>
<dbReference type="Gene3D" id="3.40.50.200">
    <property type="entry name" value="Peptidase S8/S53 domain"/>
    <property type="match status" value="1"/>
</dbReference>
<dbReference type="GO" id="GO:0004252">
    <property type="term" value="F:serine-type endopeptidase activity"/>
    <property type="evidence" value="ECO:0007669"/>
    <property type="project" value="InterPro"/>
</dbReference>
<dbReference type="AlphaFoldDB" id="A0A0C5C943"/>
<dbReference type="GO" id="GO:0008240">
    <property type="term" value="F:tripeptidyl-peptidase activity"/>
    <property type="evidence" value="ECO:0007669"/>
    <property type="project" value="TreeGrafter"/>
</dbReference>
<reference evidence="3" key="1">
    <citation type="submission" date="2015-01" db="EMBL/GenBank/DDBJ databases">
        <title>Comparative genome analysis of Bacillus coagulans HM-08, Clostridium butyricum HM-68, Bacillus subtilis HM-66 and Bacillus licheniformis BL-09.</title>
        <authorList>
            <person name="Zhang H."/>
        </authorList>
    </citation>
    <scope>NUCLEOTIDE SEQUENCE [LARGE SCALE GENOMIC DNA]</scope>
    <source>
        <strain evidence="3">HM-08</strain>
    </source>
</reference>
<evidence type="ECO:0000259" key="2">
    <source>
        <dbReference type="PROSITE" id="PS51695"/>
    </source>
</evidence>
<gene>
    <name evidence="4" type="ORF">HMPREF3213_03697</name>
    <name evidence="3" type="ORF">SB48_HM08orf01743</name>
</gene>
<dbReference type="PROSITE" id="PS51892">
    <property type="entry name" value="SUBTILASE"/>
    <property type="match status" value="1"/>
</dbReference>
<dbReference type="SUPFAM" id="SSF52743">
    <property type="entry name" value="Subtilisin-like"/>
    <property type="match status" value="1"/>
</dbReference>
<comment type="similarity">
    <text evidence="1">Belongs to the peptidase S8 family.</text>
</comment>
<reference evidence="6" key="4">
    <citation type="submission" date="2016-01" db="EMBL/GenBank/DDBJ databases">
        <authorList>
            <person name="Mitreva M."/>
            <person name="Pepin K.H."/>
            <person name="Mihindukulasuriya K.A."/>
            <person name="Fulton R."/>
            <person name="Fronick C."/>
            <person name="O'Laughlin M."/>
            <person name="Miner T."/>
            <person name="Herter B."/>
            <person name="Rosa B.A."/>
            <person name="Cordes M."/>
            <person name="Tomlinson C."/>
            <person name="Wollam A."/>
            <person name="Palsikar V.B."/>
            <person name="Mardis E.R."/>
            <person name="Wilson R.K."/>
        </authorList>
    </citation>
    <scope>NUCLEOTIDE SEQUENCE [LARGE SCALE GENOMIC DNA]</scope>
    <source>
        <strain evidence="6">GED7749B</strain>
    </source>
</reference>
<organism evidence="4 6">
    <name type="scientific">Heyndrickxia coagulans</name>
    <name type="common">Weizmannia coagulans</name>
    <dbReference type="NCBI Taxonomy" id="1398"/>
    <lineage>
        <taxon>Bacteria</taxon>
        <taxon>Bacillati</taxon>
        <taxon>Bacillota</taxon>
        <taxon>Bacilli</taxon>
        <taxon>Bacillales</taxon>
        <taxon>Bacillaceae</taxon>
        <taxon>Heyndrickxia</taxon>
    </lineage>
</organism>
<protein>
    <submittedName>
        <fullName evidence="3">Peptidase S8 and S53 subtilisin kexin sedolisin</fullName>
    </submittedName>
    <submittedName>
        <fullName evidence="4">Peptidase, S8/S53 family</fullName>
    </submittedName>
</protein>
<feature type="domain" description="Peptidase S53" evidence="2">
    <location>
        <begin position="85"/>
        <end position="416"/>
    </location>
</feature>
<dbReference type="MEROPS" id="S53.008"/>
<keyword evidence="5" id="KW-1185">Reference proteome</keyword>
<dbReference type="PANTHER" id="PTHR14218">
    <property type="entry name" value="PROTEASE S8 TRIPEPTIDYL PEPTIDASE I CLN2"/>
    <property type="match status" value="1"/>
</dbReference>
<dbReference type="EMBL" id="LRPN01000188">
    <property type="protein sequence ID" value="KWZ76795.1"/>
    <property type="molecule type" value="Genomic_DNA"/>
</dbReference>
<accession>A0A0C5C943</accession>
<dbReference type="InterPro" id="IPR030400">
    <property type="entry name" value="Sedolisin_dom"/>
</dbReference>
<dbReference type="EMBL" id="CP010525">
    <property type="protein sequence ID" value="AJO21930.1"/>
    <property type="molecule type" value="Genomic_DNA"/>
</dbReference>
<reference evidence="5" key="2">
    <citation type="submission" date="2015-01" db="EMBL/GenBank/DDBJ databases">
        <title>Comparative genome analysis of Bacillus coagulans HM-08, Clostridium butyricum HM-68, Bacillus subtilis HM-66 and Bacillus paralicheniformis BL-09.</title>
        <authorList>
            <person name="Zhang H."/>
        </authorList>
    </citation>
    <scope>NUCLEOTIDE SEQUENCE [LARGE SCALE GENOMIC DNA]</scope>
    <source>
        <strain evidence="5">HM-08</strain>
    </source>
</reference>
<dbReference type="PANTHER" id="PTHR14218:SF15">
    <property type="entry name" value="TRIPEPTIDYL-PEPTIDASE 1"/>
    <property type="match status" value="1"/>
</dbReference>
<evidence type="ECO:0000313" key="5">
    <source>
        <dbReference type="Proteomes" id="UP000032024"/>
    </source>
</evidence>
<evidence type="ECO:0000313" key="3">
    <source>
        <dbReference type="EMBL" id="AJO21930.1"/>
    </source>
</evidence>